<dbReference type="Proteomes" id="UP001062846">
    <property type="component" value="Chromosome 4"/>
</dbReference>
<sequence length="159" mass="18278">MQPWGNHSSKRHGLLQSKSKGLIHVQLSHSIRQFPVERVHQRAQKVLDHHDPHPGPRAYPPPRPKRNQLEVVPPRVHLRVLPAHEPLRVELQRVFPDVGVPPNRPYVHAQPRVLGHVVAVHFARFGRDPGEVERGGRVLPVGFFAYRLQVRQFRHVGLL</sequence>
<comment type="caution">
    <text evidence="1">The sequence shown here is derived from an EMBL/GenBank/DDBJ whole genome shotgun (WGS) entry which is preliminary data.</text>
</comment>
<reference evidence="1" key="1">
    <citation type="submission" date="2022-02" db="EMBL/GenBank/DDBJ databases">
        <title>Plant Genome Project.</title>
        <authorList>
            <person name="Zhang R.-G."/>
        </authorList>
    </citation>
    <scope>NUCLEOTIDE SEQUENCE</scope>
    <source>
        <strain evidence="1">AT1</strain>
    </source>
</reference>
<evidence type="ECO:0000313" key="2">
    <source>
        <dbReference type="Proteomes" id="UP001062846"/>
    </source>
</evidence>
<name>A0ACC0P8F7_RHOML</name>
<organism evidence="1 2">
    <name type="scientific">Rhododendron molle</name>
    <name type="common">Chinese azalea</name>
    <name type="synonym">Azalea mollis</name>
    <dbReference type="NCBI Taxonomy" id="49168"/>
    <lineage>
        <taxon>Eukaryota</taxon>
        <taxon>Viridiplantae</taxon>
        <taxon>Streptophyta</taxon>
        <taxon>Embryophyta</taxon>
        <taxon>Tracheophyta</taxon>
        <taxon>Spermatophyta</taxon>
        <taxon>Magnoliopsida</taxon>
        <taxon>eudicotyledons</taxon>
        <taxon>Gunneridae</taxon>
        <taxon>Pentapetalae</taxon>
        <taxon>asterids</taxon>
        <taxon>Ericales</taxon>
        <taxon>Ericaceae</taxon>
        <taxon>Ericoideae</taxon>
        <taxon>Rhodoreae</taxon>
        <taxon>Rhododendron</taxon>
    </lineage>
</organism>
<gene>
    <name evidence="1" type="ORF">RHMOL_Rhmol04G0338800</name>
</gene>
<protein>
    <submittedName>
        <fullName evidence="1">Uncharacterized protein</fullName>
    </submittedName>
</protein>
<proteinExistence type="predicted"/>
<dbReference type="EMBL" id="CM046391">
    <property type="protein sequence ID" value="KAI8561426.1"/>
    <property type="molecule type" value="Genomic_DNA"/>
</dbReference>
<evidence type="ECO:0000313" key="1">
    <source>
        <dbReference type="EMBL" id="KAI8561426.1"/>
    </source>
</evidence>
<keyword evidence="2" id="KW-1185">Reference proteome</keyword>
<accession>A0ACC0P8F7</accession>